<evidence type="ECO:0000313" key="7">
    <source>
        <dbReference type="Proteomes" id="UP000268094"/>
    </source>
</evidence>
<organism evidence="6 7">
    <name type="scientific">Corallococcus terminator</name>
    <dbReference type="NCBI Taxonomy" id="2316733"/>
    <lineage>
        <taxon>Bacteria</taxon>
        <taxon>Pseudomonadati</taxon>
        <taxon>Myxococcota</taxon>
        <taxon>Myxococcia</taxon>
        <taxon>Myxococcales</taxon>
        <taxon>Cystobacterineae</taxon>
        <taxon>Myxococcaceae</taxon>
        <taxon>Corallococcus</taxon>
    </lineage>
</organism>
<keyword evidence="3" id="KW-0862">Zinc</keyword>
<evidence type="ECO:0000256" key="3">
    <source>
        <dbReference type="ARBA" id="ARBA00022833"/>
    </source>
</evidence>
<keyword evidence="2" id="KW-0479">Metal-binding</keyword>
<protein>
    <recommendedName>
        <fullName evidence="5">CENP-V/GFA domain-containing protein</fullName>
    </recommendedName>
</protein>
<evidence type="ECO:0000256" key="4">
    <source>
        <dbReference type="SAM" id="MobiDB-lite"/>
    </source>
</evidence>
<dbReference type="Gene3D" id="3.90.1590.10">
    <property type="entry name" value="glutathione-dependent formaldehyde- activating enzyme (gfa)"/>
    <property type="match status" value="1"/>
</dbReference>
<dbReference type="EMBL" id="RAVZ01000017">
    <property type="protein sequence ID" value="RKG92904.1"/>
    <property type="molecule type" value="Genomic_DNA"/>
</dbReference>
<gene>
    <name evidence="6" type="ORF">D7V88_04325</name>
</gene>
<proteinExistence type="inferred from homology"/>
<accession>A0A3A8JKT7</accession>
<comment type="similarity">
    <text evidence="1">Belongs to the Gfa family.</text>
</comment>
<dbReference type="AlphaFoldDB" id="A0A3A8JKT7"/>
<dbReference type="InterPro" id="IPR011057">
    <property type="entry name" value="Mss4-like_sf"/>
</dbReference>
<evidence type="ECO:0000256" key="1">
    <source>
        <dbReference type="ARBA" id="ARBA00005495"/>
    </source>
</evidence>
<dbReference type="OrthoDB" id="9805575at2"/>
<evidence type="ECO:0000259" key="5">
    <source>
        <dbReference type="Pfam" id="PF04828"/>
    </source>
</evidence>
<evidence type="ECO:0000313" key="6">
    <source>
        <dbReference type="EMBL" id="RKG92904.1"/>
    </source>
</evidence>
<feature type="domain" description="CENP-V/GFA" evidence="5">
    <location>
        <begin position="10"/>
        <end position="43"/>
    </location>
</feature>
<dbReference type="Proteomes" id="UP000268094">
    <property type="component" value="Unassembled WGS sequence"/>
</dbReference>
<keyword evidence="7" id="KW-1185">Reference proteome</keyword>
<comment type="caution">
    <text evidence="6">The sequence shown here is derived from an EMBL/GenBank/DDBJ whole genome shotgun (WGS) entry which is preliminary data.</text>
</comment>
<feature type="region of interest" description="Disordered" evidence="4">
    <location>
        <begin position="70"/>
        <end position="89"/>
    </location>
</feature>
<sequence length="89" mass="9712">MTVEGPERFTVGCLCGSVRIVAPGRPYRVGVCHCLDCPANRQGLFVQQGPRDEYREAFVFKPLNPKGFRAATSSARRRAPGSRACASAR</sequence>
<dbReference type="Pfam" id="PF04828">
    <property type="entry name" value="GFA"/>
    <property type="match status" value="1"/>
</dbReference>
<dbReference type="InterPro" id="IPR006913">
    <property type="entry name" value="CENP-V/GFA"/>
</dbReference>
<reference evidence="7" key="1">
    <citation type="submission" date="2018-09" db="EMBL/GenBank/DDBJ databases">
        <authorList>
            <person name="Livingstone P.G."/>
            <person name="Whitworth D.E."/>
        </authorList>
    </citation>
    <scope>NUCLEOTIDE SEQUENCE [LARGE SCALE GENOMIC DNA]</scope>
    <source>
        <strain evidence="7">CA054A</strain>
    </source>
</reference>
<name>A0A3A8JKT7_9BACT</name>
<dbReference type="GO" id="GO:0046872">
    <property type="term" value="F:metal ion binding"/>
    <property type="evidence" value="ECO:0007669"/>
    <property type="project" value="UniProtKB-KW"/>
</dbReference>
<dbReference type="GO" id="GO:0016846">
    <property type="term" value="F:carbon-sulfur lyase activity"/>
    <property type="evidence" value="ECO:0007669"/>
    <property type="project" value="InterPro"/>
</dbReference>
<evidence type="ECO:0000256" key="2">
    <source>
        <dbReference type="ARBA" id="ARBA00022723"/>
    </source>
</evidence>
<dbReference type="SUPFAM" id="SSF51316">
    <property type="entry name" value="Mss4-like"/>
    <property type="match status" value="1"/>
</dbReference>